<feature type="disulfide bond" evidence="18">
    <location>
        <begin position="759"/>
        <end position="815"/>
    </location>
</feature>
<keyword evidence="24" id="KW-1185">Reference proteome</keyword>
<comment type="subcellular location">
    <subcellularLocation>
        <location evidence="15">Postsynaptic cell membrane</location>
        <topology evidence="15">Multi-pass membrane protein</topology>
    </subcellularLocation>
</comment>
<name>T1IX33_STRMM</name>
<dbReference type="PRINTS" id="PR00177">
    <property type="entry name" value="NMDARECEPTOR"/>
</dbReference>
<evidence type="ECO:0000256" key="5">
    <source>
        <dbReference type="ARBA" id="ARBA00022729"/>
    </source>
</evidence>
<evidence type="ECO:0000313" key="24">
    <source>
        <dbReference type="Proteomes" id="UP000014500"/>
    </source>
</evidence>
<keyword evidence="3" id="KW-1003">Cell membrane</keyword>
<organism evidence="23 24">
    <name type="scientific">Strigamia maritima</name>
    <name type="common">European centipede</name>
    <name type="synonym">Geophilus maritimus</name>
    <dbReference type="NCBI Taxonomy" id="126957"/>
    <lineage>
        <taxon>Eukaryota</taxon>
        <taxon>Metazoa</taxon>
        <taxon>Ecdysozoa</taxon>
        <taxon>Arthropoda</taxon>
        <taxon>Myriapoda</taxon>
        <taxon>Chilopoda</taxon>
        <taxon>Pleurostigmophora</taxon>
        <taxon>Geophilomorpha</taxon>
        <taxon>Linotaeniidae</taxon>
        <taxon>Strigamia</taxon>
    </lineage>
</organism>
<keyword evidence="10" id="KW-0675">Receptor</keyword>
<dbReference type="FunFam" id="1.10.287.70:FF:000105">
    <property type="entry name" value="Eye-enriched kainate receptor, isoform A"/>
    <property type="match status" value="1"/>
</dbReference>
<evidence type="ECO:0000256" key="4">
    <source>
        <dbReference type="ARBA" id="ARBA00022692"/>
    </source>
</evidence>
<proteinExistence type="inferred from homology"/>
<keyword evidence="13" id="KW-1071">Ligand-gated ion channel</keyword>
<dbReference type="STRING" id="126957.T1IX33"/>
<dbReference type="Pfam" id="PF00060">
    <property type="entry name" value="Lig_chan"/>
    <property type="match status" value="1"/>
</dbReference>
<keyword evidence="9 19" id="KW-0472">Membrane</keyword>
<reference evidence="23" key="2">
    <citation type="submission" date="2015-02" db="UniProtKB">
        <authorList>
            <consortium name="EnsemblMetazoa"/>
        </authorList>
    </citation>
    <scope>IDENTIFICATION</scope>
</reference>
<evidence type="ECO:0000256" key="14">
    <source>
        <dbReference type="ARBA" id="ARBA00023303"/>
    </source>
</evidence>
<evidence type="ECO:0000256" key="1">
    <source>
        <dbReference type="ARBA" id="ARBA00008685"/>
    </source>
</evidence>
<dbReference type="SUPFAM" id="SSF53850">
    <property type="entry name" value="Periplasmic binding protein-like II"/>
    <property type="match status" value="1"/>
</dbReference>
<dbReference type="AlphaFoldDB" id="T1IX33"/>
<dbReference type="Pfam" id="PF10613">
    <property type="entry name" value="Lig_chan-Glu_bd"/>
    <property type="match status" value="1"/>
</dbReference>
<dbReference type="FunFam" id="3.40.190.10:FF:000001">
    <property type="entry name" value="Glutamate receptor ionotropic, kainate 2"/>
    <property type="match status" value="1"/>
</dbReference>
<dbReference type="GO" id="GO:0045211">
    <property type="term" value="C:postsynaptic membrane"/>
    <property type="evidence" value="ECO:0007669"/>
    <property type="project" value="UniProtKB-SubCell"/>
</dbReference>
<evidence type="ECO:0000256" key="8">
    <source>
        <dbReference type="ARBA" id="ARBA00023065"/>
    </source>
</evidence>
<feature type="site" description="Crucial to convey clamshell closure to channel opening" evidence="17">
    <location>
        <position position="675"/>
    </location>
</feature>
<dbReference type="eggNOG" id="KOG1054">
    <property type="taxonomic scope" value="Eukaryota"/>
</dbReference>
<feature type="domain" description="Ionotropic glutamate receptor C-terminal" evidence="21">
    <location>
        <begin position="439"/>
        <end position="811"/>
    </location>
</feature>
<evidence type="ECO:0000256" key="13">
    <source>
        <dbReference type="ARBA" id="ARBA00023286"/>
    </source>
</evidence>
<evidence type="ECO:0000256" key="16">
    <source>
        <dbReference type="PIRSR" id="PIRSR601508-1"/>
    </source>
</evidence>
<feature type="binding site" evidence="16">
    <location>
        <position position="526"/>
    </location>
    <ligand>
        <name>L-glutamate</name>
        <dbReference type="ChEBI" id="CHEBI:29985"/>
    </ligand>
</feature>
<reference evidence="24" key="1">
    <citation type="submission" date="2011-05" db="EMBL/GenBank/DDBJ databases">
        <authorList>
            <person name="Richards S.R."/>
            <person name="Qu J."/>
            <person name="Jiang H."/>
            <person name="Jhangiani S.N."/>
            <person name="Agravi P."/>
            <person name="Goodspeed R."/>
            <person name="Gross S."/>
            <person name="Mandapat C."/>
            <person name="Jackson L."/>
            <person name="Mathew T."/>
            <person name="Pu L."/>
            <person name="Thornton R."/>
            <person name="Saada N."/>
            <person name="Wilczek-Boney K.B."/>
            <person name="Lee S."/>
            <person name="Kovar C."/>
            <person name="Wu Y."/>
            <person name="Scherer S.E."/>
            <person name="Worley K.C."/>
            <person name="Muzny D.M."/>
            <person name="Gibbs R."/>
        </authorList>
    </citation>
    <scope>NUCLEOTIDE SEQUENCE</scope>
    <source>
        <strain evidence="24">Brora</strain>
    </source>
</reference>
<evidence type="ECO:0000256" key="7">
    <source>
        <dbReference type="ARBA" id="ARBA00023018"/>
    </source>
</evidence>
<feature type="binding site" evidence="16">
    <location>
        <position position="696"/>
    </location>
    <ligand>
        <name>L-glutamate</name>
        <dbReference type="ChEBI" id="CHEBI:29985"/>
    </ligand>
</feature>
<feature type="signal peptide" evidence="20">
    <location>
        <begin position="1"/>
        <end position="19"/>
    </location>
</feature>
<evidence type="ECO:0000256" key="20">
    <source>
        <dbReference type="SAM" id="SignalP"/>
    </source>
</evidence>
<evidence type="ECO:0000256" key="19">
    <source>
        <dbReference type="SAM" id="Phobius"/>
    </source>
</evidence>
<evidence type="ECO:0000256" key="10">
    <source>
        <dbReference type="ARBA" id="ARBA00023170"/>
    </source>
</evidence>
<evidence type="ECO:0000256" key="15">
    <source>
        <dbReference type="ARBA" id="ARBA00034104"/>
    </source>
</evidence>
<dbReference type="SUPFAM" id="SSF53822">
    <property type="entry name" value="Periplasmic binding protein-like I"/>
    <property type="match status" value="1"/>
</dbReference>
<keyword evidence="14" id="KW-0407">Ion channel</keyword>
<evidence type="ECO:0000256" key="17">
    <source>
        <dbReference type="PIRSR" id="PIRSR601508-2"/>
    </source>
</evidence>
<evidence type="ECO:0000313" key="23">
    <source>
        <dbReference type="EnsemblMetazoa" id="SMAR005764-PA"/>
    </source>
</evidence>
<dbReference type="SMART" id="SM00079">
    <property type="entry name" value="PBPe"/>
    <property type="match status" value="1"/>
</dbReference>
<dbReference type="OMA" id="WSYMRGA"/>
<keyword evidence="12" id="KW-0628">Postsynaptic cell membrane</keyword>
<evidence type="ECO:0000259" key="21">
    <source>
        <dbReference type="SMART" id="SM00079"/>
    </source>
</evidence>
<dbReference type="InterPro" id="IPR019594">
    <property type="entry name" value="Glu/Gly-bd"/>
</dbReference>
<keyword evidence="7" id="KW-0770">Synapse</keyword>
<evidence type="ECO:0000256" key="6">
    <source>
        <dbReference type="ARBA" id="ARBA00022989"/>
    </source>
</evidence>
<dbReference type="FunFam" id="3.40.190.10:FF:000060">
    <property type="entry name" value="Glutamate receptor ionotropic, kainate 1"/>
    <property type="match status" value="1"/>
</dbReference>
<feature type="binding site" evidence="16">
    <location>
        <position position="697"/>
    </location>
    <ligand>
        <name>L-glutamate</name>
        <dbReference type="ChEBI" id="CHEBI:29985"/>
    </ligand>
</feature>
<evidence type="ECO:0000256" key="2">
    <source>
        <dbReference type="ARBA" id="ARBA00022448"/>
    </source>
</evidence>
<dbReference type="InterPro" id="IPR001320">
    <property type="entry name" value="Iontro_rcpt_C"/>
</dbReference>
<dbReference type="SUPFAM" id="SSF81324">
    <property type="entry name" value="Voltage-gated potassium channels"/>
    <property type="match status" value="1"/>
</dbReference>
<dbReference type="InterPro" id="IPR001508">
    <property type="entry name" value="Iono_Glu_rcpt_met"/>
</dbReference>
<dbReference type="EMBL" id="JH431640">
    <property type="status" value="NOT_ANNOTATED_CDS"/>
    <property type="molecule type" value="Genomic_DNA"/>
</dbReference>
<evidence type="ECO:0000256" key="18">
    <source>
        <dbReference type="PIRSR" id="PIRSR601508-3"/>
    </source>
</evidence>
<keyword evidence="8" id="KW-0406">Ion transport</keyword>
<evidence type="ECO:0000256" key="11">
    <source>
        <dbReference type="ARBA" id="ARBA00023180"/>
    </source>
</evidence>
<dbReference type="EnsemblMetazoa" id="SMAR005764-RA">
    <property type="protein sequence ID" value="SMAR005764-PA"/>
    <property type="gene ID" value="SMAR005764"/>
</dbReference>
<evidence type="ECO:0000256" key="9">
    <source>
        <dbReference type="ARBA" id="ARBA00023136"/>
    </source>
</evidence>
<keyword evidence="2" id="KW-0813">Transport</keyword>
<feature type="transmembrane region" description="Helical" evidence="19">
    <location>
        <begin position="646"/>
        <end position="668"/>
    </location>
</feature>
<keyword evidence="5 20" id="KW-0732">Signal</keyword>
<dbReference type="InterPro" id="IPR015683">
    <property type="entry name" value="Ionotropic_Glu_rcpt"/>
</dbReference>
<feature type="binding site" evidence="16">
    <location>
        <position position="746"/>
    </location>
    <ligand>
        <name>L-glutamate</name>
        <dbReference type="ChEBI" id="CHEBI:29985"/>
    </ligand>
</feature>
<comment type="similarity">
    <text evidence="1">Belongs to the glutamate-gated ion channel (TC 1.A.10.1) family.</text>
</comment>
<feature type="binding site" evidence="16">
    <location>
        <position position="528"/>
    </location>
    <ligand>
        <name>L-glutamate</name>
        <dbReference type="ChEBI" id="CHEBI:29985"/>
    </ligand>
</feature>
<dbReference type="HOGENOM" id="CLU_007257_1_1_1"/>
<evidence type="ECO:0008006" key="25">
    <source>
        <dbReference type="Google" id="ProtNLM"/>
    </source>
</evidence>
<dbReference type="SMART" id="SM00918">
    <property type="entry name" value="Lig_chan-Glu_bd"/>
    <property type="match status" value="1"/>
</dbReference>
<keyword evidence="6 19" id="KW-1133">Transmembrane helix</keyword>
<dbReference type="Gene3D" id="3.40.190.10">
    <property type="entry name" value="Periplasmic binding protein-like II"/>
    <property type="match status" value="1"/>
</dbReference>
<dbReference type="InterPro" id="IPR001828">
    <property type="entry name" value="ANF_lig-bd_rcpt"/>
</dbReference>
<feature type="binding site" evidence="16">
    <location>
        <position position="533"/>
    </location>
    <ligand>
        <name>L-glutamate</name>
        <dbReference type="ChEBI" id="CHEBI:29985"/>
    </ligand>
</feature>
<dbReference type="PhylomeDB" id="T1IX33"/>
<feature type="transmembrane region" description="Helical" evidence="19">
    <location>
        <begin position="836"/>
        <end position="857"/>
    </location>
</feature>
<keyword evidence="11" id="KW-0325">Glycoprotein</keyword>
<accession>T1IX33</accession>
<feature type="domain" description="Ionotropic glutamate receptor L-glutamate and glycine-binding" evidence="22">
    <location>
        <begin position="449"/>
        <end position="517"/>
    </location>
</feature>
<keyword evidence="4 19" id="KW-0812">Transmembrane</keyword>
<sequence>MLPVFHLFWVQILISNLFAMPVRIPIGVVFEQGTHDVQETFKSAVYLHNNNPEAKFKLEAQIDVISTTNIFKISRIICKRFSQGVHALIGMIHPDSFEVFQSYSNTFQIPFITPLYSGKTDKRHSDINFSVSLRPDYSHAILDVIQFYGWQIIMYFYELNAGLSKLQLLFNQMTMSNPLEFRIVQQISNETDVTDLLTQLEKSPAFRESKHFVILDCSQELAQKIIISHVSSKWLGRRNYHYLLIDLILDNIWDSSIVEFGTINITGFKIVDWSNKKVQNIYDASKRFQPEGWIDFKMNNMSSSAALMFDCVHLMTIALNKLVDENPNNFPKTQGLTHGNNSSECFDLENSTIGVKLIDAIQKVDINGLTGYIAFDNDGERKTFSLDVVEMSPNREMIKARIILLSWQCLIGTWLQGNGLSITSPKYEKPNSLIGSNRTYIVTSILDEPYLMLRQPTNGEIYEGNDRFYGYCKDLADEISKNLNFNYTLKLVNDSRFGAPNNTSRKGWDGMVGELLRQEADIAIAPFTITSAREKVIDFTKPFMTLGISIMIKKPVKQKPGLLSFMKPLSIEIWLYVLLALFGVSVILYFVTRFSLHGFKRSEINANSEDNDLSLYNSLWFSFAALMQQGCDVLPRCVSGRIVVSFWWFFTLIIISSYTANLAAVLTVERMVTTINSAEDLAKQTEIKYGLLKGGSTEDFFKNSKNPIYQRMWMFMNERPHVFMKEIDEGVKLVQNSSGKYAFLLESIINNYKNERKPCSTMKVGENLDTKGYGLATPNADKYIPLRLNLAVLELIESGKLDSLEKKWWYDRSECSNQDEKESRHNELTLVNLAGIFYFLIGGLLLSIGIALTEFYFKLLRNKRNVLDVNK</sequence>
<feature type="site" description="Interaction with the cone snail toxin Con-ikot-ikot" evidence="17">
    <location>
        <position position="702"/>
    </location>
</feature>
<feature type="transmembrane region" description="Helical" evidence="19">
    <location>
        <begin position="573"/>
        <end position="591"/>
    </location>
</feature>
<dbReference type="PANTHER" id="PTHR18966">
    <property type="entry name" value="IONOTROPIC GLUTAMATE RECEPTOR"/>
    <property type="match status" value="1"/>
</dbReference>
<evidence type="ECO:0000259" key="22">
    <source>
        <dbReference type="SMART" id="SM00918"/>
    </source>
</evidence>
<protein>
    <recommendedName>
        <fullName evidence="25">Glutamate receptor</fullName>
    </recommendedName>
</protein>
<feature type="chain" id="PRO_5004579664" description="Glutamate receptor" evidence="20">
    <location>
        <begin position="20"/>
        <end position="871"/>
    </location>
</feature>
<dbReference type="Gene3D" id="1.10.287.70">
    <property type="match status" value="1"/>
</dbReference>
<evidence type="ECO:0000256" key="12">
    <source>
        <dbReference type="ARBA" id="ARBA00023257"/>
    </source>
</evidence>
<dbReference type="Pfam" id="PF01094">
    <property type="entry name" value="ANF_receptor"/>
    <property type="match status" value="1"/>
</dbReference>
<dbReference type="GO" id="GO:0007166">
    <property type="term" value="P:cell surface receptor signaling pathway"/>
    <property type="evidence" value="ECO:0007669"/>
    <property type="project" value="UniProtKB-ARBA"/>
</dbReference>
<dbReference type="Proteomes" id="UP000014500">
    <property type="component" value="Unassembled WGS sequence"/>
</dbReference>
<evidence type="ECO:0000256" key="3">
    <source>
        <dbReference type="ARBA" id="ARBA00022475"/>
    </source>
</evidence>
<dbReference type="InterPro" id="IPR028082">
    <property type="entry name" value="Peripla_BP_I"/>
</dbReference>
<dbReference type="GO" id="GO:0022824">
    <property type="term" value="F:transmitter-gated monoatomic ion channel activity"/>
    <property type="evidence" value="ECO:0007669"/>
    <property type="project" value="UniProtKB-ARBA"/>
</dbReference>
<dbReference type="Gene3D" id="3.40.50.2300">
    <property type="match status" value="2"/>
</dbReference>
<keyword evidence="18" id="KW-1015">Disulfide bond</keyword>